<reference evidence="1 2" key="1">
    <citation type="submission" date="2023-07" db="EMBL/GenBank/DDBJ databases">
        <title>Comparative genomics of wheat-associated soil bacteria to identify genetic determinants of phenazine resistance.</title>
        <authorList>
            <person name="Mouncey N."/>
        </authorList>
    </citation>
    <scope>NUCLEOTIDE SEQUENCE [LARGE SCALE GENOMIC DNA]</scope>
    <source>
        <strain evidence="1 2">W2I7</strain>
    </source>
</reference>
<dbReference type="EMBL" id="JAUSXK010000001">
    <property type="protein sequence ID" value="MDQ0643844.1"/>
    <property type="molecule type" value="Genomic_DNA"/>
</dbReference>
<comment type="caution">
    <text evidence="1">The sequence shown here is derived from an EMBL/GenBank/DDBJ whole genome shotgun (WGS) entry which is preliminary data.</text>
</comment>
<organism evidence="1 2">
    <name type="scientific">Microbacterium murale</name>
    <dbReference type="NCBI Taxonomy" id="1081040"/>
    <lineage>
        <taxon>Bacteria</taxon>
        <taxon>Bacillati</taxon>
        <taxon>Actinomycetota</taxon>
        <taxon>Actinomycetes</taxon>
        <taxon>Micrococcales</taxon>
        <taxon>Microbacteriaceae</taxon>
        <taxon>Microbacterium</taxon>
    </lineage>
</organism>
<gene>
    <name evidence="1" type="ORF">QFZ46_002004</name>
</gene>
<dbReference type="Proteomes" id="UP001239085">
    <property type="component" value="Unassembled WGS sequence"/>
</dbReference>
<name>A0ABU0P938_9MICO</name>
<evidence type="ECO:0000313" key="1">
    <source>
        <dbReference type="EMBL" id="MDQ0643844.1"/>
    </source>
</evidence>
<accession>A0ABU0P938</accession>
<proteinExistence type="predicted"/>
<keyword evidence="2" id="KW-1185">Reference proteome</keyword>
<evidence type="ECO:0000313" key="2">
    <source>
        <dbReference type="Proteomes" id="UP001239085"/>
    </source>
</evidence>
<protein>
    <submittedName>
        <fullName evidence="1">Uncharacterized protein</fullName>
    </submittedName>
</protein>
<sequence>MFTLAENLPAPSTDSAGPRLHVTLNELELLGEMPVYRRIARNVLSLVEDLHSKGRSQDVSSALLHETHVTGLQASFLSYLKTCHTR</sequence>
<dbReference type="RefSeq" id="WP_307364715.1">
    <property type="nucleotide sequence ID" value="NZ_JAUSXK010000001.1"/>
</dbReference>